<dbReference type="Proteomes" id="UP000698800">
    <property type="component" value="Unassembled WGS sequence"/>
</dbReference>
<protein>
    <submittedName>
        <fullName evidence="2">Uncharacterized protein</fullName>
    </submittedName>
</protein>
<evidence type="ECO:0000313" key="3">
    <source>
        <dbReference type="Proteomes" id="UP000698800"/>
    </source>
</evidence>
<reference evidence="2" key="1">
    <citation type="submission" date="2021-03" db="EMBL/GenBank/DDBJ databases">
        <title>Comparative genomics and phylogenomic investigation of the class Geoglossomycetes provide insights into ecological specialization and systematics.</title>
        <authorList>
            <person name="Melie T."/>
            <person name="Pirro S."/>
            <person name="Miller A.N."/>
            <person name="Quandt A."/>
        </authorList>
    </citation>
    <scope>NUCLEOTIDE SEQUENCE</scope>
    <source>
        <strain evidence="2">GBOQ0MN5Z8</strain>
    </source>
</reference>
<dbReference type="OrthoDB" id="4187154at2759"/>
<accession>A0A9P8I1N3</accession>
<dbReference type="AlphaFoldDB" id="A0A9P8I1N3"/>
<comment type="caution">
    <text evidence="2">The sequence shown here is derived from an EMBL/GenBank/DDBJ whole genome shotgun (WGS) entry which is preliminary data.</text>
</comment>
<feature type="region of interest" description="Disordered" evidence="1">
    <location>
        <begin position="77"/>
        <end position="98"/>
    </location>
</feature>
<evidence type="ECO:0000256" key="1">
    <source>
        <dbReference type="SAM" id="MobiDB-lite"/>
    </source>
</evidence>
<gene>
    <name evidence="2" type="ORF">FGG08_007332</name>
</gene>
<evidence type="ECO:0000313" key="2">
    <source>
        <dbReference type="EMBL" id="KAH0534066.1"/>
    </source>
</evidence>
<proteinExistence type="predicted"/>
<feature type="compositionally biased region" description="Polar residues" evidence="1">
    <location>
        <begin position="401"/>
        <end position="418"/>
    </location>
</feature>
<name>A0A9P8I1N3_9PEZI</name>
<dbReference type="EMBL" id="JAGHQL010000280">
    <property type="protein sequence ID" value="KAH0534066.1"/>
    <property type="molecule type" value="Genomic_DNA"/>
</dbReference>
<feature type="region of interest" description="Disordered" evidence="1">
    <location>
        <begin position="401"/>
        <end position="423"/>
    </location>
</feature>
<organism evidence="2 3">
    <name type="scientific">Glutinoglossum americanum</name>
    <dbReference type="NCBI Taxonomy" id="1670608"/>
    <lineage>
        <taxon>Eukaryota</taxon>
        <taxon>Fungi</taxon>
        <taxon>Dikarya</taxon>
        <taxon>Ascomycota</taxon>
        <taxon>Pezizomycotina</taxon>
        <taxon>Geoglossomycetes</taxon>
        <taxon>Geoglossales</taxon>
        <taxon>Geoglossaceae</taxon>
        <taxon>Glutinoglossum</taxon>
    </lineage>
</organism>
<keyword evidence="3" id="KW-1185">Reference proteome</keyword>
<sequence length="568" mass="63629">MLSLGSLQKDIIIHLSHFKNDVDMPDSPQHAASVSSFPFMNVKPPLGVPLATINEVHITFTFSTNIWDSTSRCRSPKRAKTAIGTPGNKEGPLPEFPDAEANDIERLRFTKPTVSTRYREDQELHPGLGGIPAPNPPQLTSGSSHSQLFQASRDFPTMLTRKRASRALQNVADEGDSYLLNKRPELEQMVLLADVALRNLVIDKPLWIPPGVMLAGTPPKFRLSDVAPSLWSPGYLPAISRRSCFLSTISQAISFPIYTYAHSSTLKSKLERLSSLPPSPLMYSPPTSTLEESQHSLQDPCTSAIIHKVIQARLWRMMQQGLYSPIAARKLKPVKLLSAREGEDLEGYSDEILHEDEQDMALEHDILLEDQMIDNPTPGPENPEECSDDEMLIDLLDYESYSSPEQGNKPTSPRQEASGSKGWYHHSVIRKKSDQFLDLDGDLLGMPTKVHCGEARPAIDECHELLCETYLPSTSWPDLTADNFLQRDRGLAFVEDEPHVMDEMHEPHCEATLFGMPKASALINDFQPLQEFQGEDQLIVVEDNFLFSEEKLVFQQERGDSADDEMLF</sequence>